<proteinExistence type="predicted"/>
<organism evidence="2 3">
    <name type="scientific">Clavibacter nebraskensis</name>
    <dbReference type="NCBI Taxonomy" id="31963"/>
    <lineage>
        <taxon>Bacteria</taxon>
        <taxon>Bacillati</taxon>
        <taxon>Actinomycetota</taxon>
        <taxon>Actinomycetes</taxon>
        <taxon>Micrococcales</taxon>
        <taxon>Microbacteriaceae</taxon>
        <taxon>Clavibacter</taxon>
    </lineage>
</organism>
<evidence type="ECO:0000256" key="1">
    <source>
        <dbReference type="SAM" id="MobiDB-lite"/>
    </source>
</evidence>
<evidence type="ECO:0000313" key="2">
    <source>
        <dbReference type="EMBL" id="RIJ12741.1"/>
    </source>
</evidence>
<sequence length="106" mass="11538">MRGSASLRSDRSPATVAADHKESPCPLASEPLRDPPPGASWRRPSSRRSSVSASRCPPRPDRRPRRPSRCPRPPARTAARSRRARRGSSTAPSTSRRTTSPDSRSG</sequence>
<feature type="region of interest" description="Disordered" evidence="1">
    <location>
        <begin position="1"/>
        <end position="106"/>
    </location>
</feature>
<reference evidence="2 3" key="1">
    <citation type="submission" date="2018-08" db="EMBL/GenBank/DDBJ databases">
        <title>Genome Sequence of Clavibacter michiganensis Subspecies type strains, and the Atypical Peach-Colored Strains Isolated from Tomato.</title>
        <authorList>
            <person name="Osdaghi E."/>
            <person name="Portier P."/>
            <person name="Briand M."/>
            <person name="Jacques M.-A."/>
        </authorList>
    </citation>
    <scope>NUCLEOTIDE SEQUENCE [LARGE SCALE GENOMIC DNA]</scope>
    <source>
        <strain evidence="2 3">CFBP 7577</strain>
    </source>
</reference>
<dbReference type="EMBL" id="QWED01000194">
    <property type="protein sequence ID" value="RIJ12741.1"/>
    <property type="molecule type" value="Genomic_DNA"/>
</dbReference>
<gene>
    <name evidence="2" type="ORF">DZF97_07760</name>
</gene>
<feature type="compositionally biased region" description="Low complexity" evidence="1">
    <location>
        <begin position="87"/>
        <end position="106"/>
    </location>
</feature>
<protein>
    <submittedName>
        <fullName evidence="2">Uncharacterized protein</fullName>
    </submittedName>
</protein>
<comment type="caution">
    <text evidence="2">The sequence shown here is derived from an EMBL/GenBank/DDBJ whole genome shotgun (WGS) entry which is preliminary data.</text>
</comment>
<name>A0A399Q2H8_9MICO</name>
<dbReference type="AlphaFoldDB" id="A0A399Q2H8"/>
<evidence type="ECO:0000313" key="3">
    <source>
        <dbReference type="Proteomes" id="UP000265361"/>
    </source>
</evidence>
<dbReference type="Proteomes" id="UP000265361">
    <property type="component" value="Unassembled WGS sequence"/>
</dbReference>
<accession>A0A399Q2H8</accession>
<feature type="compositionally biased region" description="Low complexity" evidence="1">
    <location>
        <begin position="39"/>
        <end position="56"/>
    </location>
</feature>